<keyword evidence="3" id="KW-0472">Membrane</keyword>
<proteinExistence type="predicted"/>
<organism evidence="4 5">
    <name type="scientific">Sphingobium subterraneum</name>
    <dbReference type="NCBI Taxonomy" id="627688"/>
    <lineage>
        <taxon>Bacteria</taxon>
        <taxon>Pseudomonadati</taxon>
        <taxon>Pseudomonadota</taxon>
        <taxon>Alphaproteobacteria</taxon>
        <taxon>Sphingomonadales</taxon>
        <taxon>Sphingomonadaceae</taxon>
        <taxon>Sphingobium</taxon>
    </lineage>
</organism>
<protein>
    <submittedName>
        <fullName evidence="4">Conjugal transfer pilus assembly protein TraB</fullName>
    </submittedName>
</protein>
<dbReference type="CDD" id="cd16430">
    <property type="entry name" value="TraB"/>
    <property type="match status" value="1"/>
</dbReference>
<accession>A0A841J7E1</accession>
<dbReference type="Proteomes" id="UP000552700">
    <property type="component" value="Unassembled WGS sequence"/>
</dbReference>
<dbReference type="InterPro" id="IPR019106">
    <property type="entry name" value="T4SS_TrbC"/>
</dbReference>
<feature type="compositionally biased region" description="Basic residues" evidence="2">
    <location>
        <begin position="1"/>
        <end position="11"/>
    </location>
</feature>
<comment type="caution">
    <text evidence="4">The sequence shown here is derived from an EMBL/GenBank/DDBJ whole genome shotgun (WGS) entry which is preliminary data.</text>
</comment>
<dbReference type="Pfam" id="PF09673">
    <property type="entry name" value="TrbC_Ftype"/>
    <property type="match status" value="1"/>
</dbReference>
<reference evidence="4 5" key="1">
    <citation type="submission" date="2020-08" db="EMBL/GenBank/DDBJ databases">
        <title>Genomic Encyclopedia of Type Strains, Phase IV (KMG-IV): sequencing the most valuable type-strain genomes for metagenomic binning, comparative biology and taxonomic classification.</title>
        <authorList>
            <person name="Goeker M."/>
        </authorList>
    </citation>
    <scope>NUCLEOTIDE SEQUENCE [LARGE SCALE GENOMIC DNA]</scope>
    <source>
        <strain evidence="4 5">DSM 102255</strain>
    </source>
</reference>
<feature type="transmembrane region" description="Helical" evidence="3">
    <location>
        <begin position="40"/>
        <end position="59"/>
    </location>
</feature>
<evidence type="ECO:0000256" key="1">
    <source>
        <dbReference type="SAM" id="Coils"/>
    </source>
</evidence>
<dbReference type="AlphaFoldDB" id="A0A841J7E1"/>
<evidence type="ECO:0000313" key="4">
    <source>
        <dbReference type="EMBL" id="MBB6125446.1"/>
    </source>
</evidence>
<keyword evidence="5" id="KW-1185">Reference proteome</keyword>
<name>A0A841J7E1_9SPHN</name>
<feature type="coiled-coil region" evidence="1">
    <location>
        <begin position="110"/>
        <end position="166"/>
    </location>
</feature>
<gene>
    <name evidence="4" type="ORF">FHS92_003208</name>
</gene>
<keyword evidence="3" id="KW-0812">Transmembrane</keyword>
<dbReference type="EMBL" id="JACIJP010000007">
    <property type="protein sequence ID" value="MBB6125446.1"/>
    <property type="molecule type" value="Genomic_DNA"/>
</dbReference>
<dbReference type="RefSeq" id="WP_184081739.1">
    <property type="nucleotide sequence ID" value="NZ_JACIJP010000007.1"/>
</dbReference>
<keyword evidence="1" id="KW-0175">Coiled coil</keyword>
<sequence length="475" mass="49320">MDLRRIFQKKPKALDAGSDEDASPLGDAIAANETVKKKQMLLLGSAGAAALVMGSLYIFDDSGKASDSEVKEAAEGVSVDEMVNKNMAEKEWRAQSEAQMMSMNSNMRALAARAERADQLEQQLASAQGAGGGQGGAISSDTERVLSAYQAENEQLRAALNAARQSPVGANAGPNALYGRTSPPSYQVAGAPRVGGPVPTTPAGQAAASAAGLPVMRGNEVSLVSFSEGASGTGTPVPKGNTVFTDSANYLPPNSIAVAKVIVGVDANAGVESQTDPLPVVLRITGPARSVYENGRLLTTNIAGCLVNGAARADLSSEKVYVKLQRMTCPQPGGRYAVSDVKGFIAFGGKTGVRGRVVSREGALVGQAFRGFPNGSTKAFVEGLKRVVTDQAQEAHIAIDPRLFRAFKVTAAPTFMVTGREYELCDGFDCSSAAPEHDRMSGNVTVEYALESFASARGPGAGVAGVALANMRKRD</sequence>
<evidence type="ECO:0000313" key="5">
    <source>
        <dbReference type="Proteomes" id="UP000552700"/>
    </source>
</evidence>
<feature type="region of interest" description="Disordered" evidence="2">
    <location>
        <begin position="171"/>
        <end position="196"/>
    </location>
</feature>
<feature type="region of interest" description="Disordered" evidence="2">
    <location>
        <begin position="1"/>
        <end position="23"/>
    </location>
</feature>
<evidence type="ECO:0000256" key="3">
    <source>
        <dbReference type="SAM" id="Phobius"/>
    </source>
</evidence>
<keyword evidence="3" id="KW-1133">Transmembrane helix</keyword>
<evidence type="ECO:0000256" key="2">
    <source>
        <dbReference type="SAM" id="MobiDB-lite"/>
    </source>
</evidence>